<keyword evidence="2" id="KW-0732">Signal</keyword>
<reference evidence="3 4" key="1">
    <citation type="submission" date="2023-07" db="EMBL/GenBank/DDBJ databases">
        <title>Sorghum-associated microbial communities from plants grown in Nebraska, USA.</title>
        <authorList>
            <person name="Schachtman D."/>
        </authorList>
    </citation>
    <scope>NUCLEOTIDE SEQUENCE [LARGE SCALE GENOMIC DNA]</scope>
    <source>
        <strain evidence="3 4">BE313</strain>
    </source>
</reference>
<evidence type="ECO:0000256" key="2">
    <source>
        <dbReference type="SAM" id="SignalP"/>
    </source>
</evidence>
<feature type="signal peptide" evidence="2">
    <location>
        <begin position="1"/>
        <end position="21"/>
    </location>
</feature>
<feature type="compositionally biased region" description="Low complexity" evidence="1">
    <location>
        <begin position="78"/>
        <end position="91"/>
    </location>
</feature>
<evidence type="ECO:0000313" key="3">
    <source>
        <dbReference type="EMBL" id="MDR7379702.1"/>
    </source>
</evidence>
<proteinExistence type="predicted"/>
<feature type="chain" id="PRO_5045410448" evidence="2">
    <location>
        <begin position="22"/>
        <end position="157"/>
    </location>
</feature>
<sequence>MKTWIATLFIAACAICTGANGQNLVNPPASCPAISTLGNAHLYGQWQAQIDGEPGLASVQFLKDPDQDDSLVGSINRALPADPKAPKAATPKPALLAGDVQDGEFNLEESDDGVRISATWSGQLVAASCGKEIKGIWTNALNDQTHPFVLRRQGGWQ</sequence>
<protein>
    <submittedName>
        <fullName evidence="3">Uncharacterized protein</fullName>
    </submittedName>
</protein>
<evidence type="ECO:0000313" key="4">
    <source>
        <dbReference type="Proteomes" id="UP001180487"/>
    </source>
</evidence>
<dbReference type="RefSeq" id="WP_310376525.1">
    <property type="nucleotide sequence ID" value="NZ_JAVDXT010000005.1"/>
</dbReference>
<keyword evidence="4" id="KW-1185">Reference proteome</keyword>
<organism evidence="3 4">
    <name type="scientific">Rhodoferax ferrireducens</name>
    <dbReference type="NCBI Taxonomy" id="192843"/>
    <lineage>
        <taxon>Bacteria</taxon>
        <taxon>Pseudomonadati</taxon>
        <taxon>Pseudomonadota</taxon>
        <taxon>Betaproteobacteria</taxon>
        <taxon>Burkholderiales</taxon>
        <taxon>Comamonadaceae</taxon>
        <taxon>Rhodoferax</taxon>
    </lineage>
</organism>
<name>A0ABU2CEC7_9BURK</name>
<evidence type="ECO:0000256" key="1">
    <source>
        <dbReference type="SAM" id="MobiDB-lite"/>
    </source>
</evidence>
<feature type="region of interest" description="Disordered" evidence="1">
    <location>
        <begin position="72"/>
        <end position="91"/>
    </location>
</feature>
<accession>A0ABU2CEC7</accession>
<gene>
    <name evidence="3" type="ORF">J2X19_004398</name>
</gene>
<comment type="caution">
    <text evidence="3">The sequence shown here is derived from an EMBL/GenBank/DDBJ whole genome shotgun (WGS) entry which is preliminary data.</text>
</comment>
<dbReference type="EMBL" id="JAVDXT010000005">
    <property type="protein sequence ID" value="MDR7379702.1"/>
    <property type="molecule type" value="Genomic_DNA"/>
</dbReference>
<dbReference type="Proteomes" id="UP001180487">
    <property type="component" value="Unassembled WGS sequence"/>
</dbReference>